<name>A0A814KHQ4_9BILA</name>
<dbReference type="GO" id="GO:0051879">
    <property type="term" value="F:Hsp90 protein binding"/>
    <property type="evidence" value="ECO:0007669"/>
    <property type="project" value="TreeGrafter"/>
</dbReference>
<dbReference type="Pfam" id="PF00515">
    <property type="entry name" value="TPR_1"/>
    <property type="match status" value="1"/>
</dbReference>
<dbReference type="FunFam" id="1.25.40.10:FF:000020">
    <property type="entry name" value="Stress-induced phosphoprotein 1"/>
    <property type="match status" value="1"/>
</dbReference>
<dbReference type="PANTHER" id="PTHR22904:SF523">
    <property type="entry name" value="STRESS-INDUCED-PHOSPHOPROTEIN 1"/>
    <property type="match status" value="1"/>
</dbReference>
<evidence type="ECO:0000313" key="10">
    <source>
        <dbReference type="EMBL" id="CAF1327092.1"/>
    </source>
</evidence>
<dbReference type="InterPro" id="IPR019734">
    <property type="entry name" value="TPR_rpt"/>
</dbReference>
<dbReference type="GO" id="GO:0005737">
    <property type="term" value="C:cytoplasm"/>
    <property type="evidence" value="ECO:0007669"/>
    <property type="project" value="UniProtKB-SubCell"/>
</dbReference>
<dbReference type="FunFam" id="1.10.260.100:FF:000002">
    <property type="entry name" value="Stress-induced-phosphoprotein 1 (Hsp70/Hsp90-organizing)"/>
    <property type="match status" value="1"/>
</dbReference>
<dbReference type="EMBL" id="CAJNOI010000097">
    <property type="protein sequence ID" value="CAF1052754.1"/>
    <property type="molecule type" value="Genomic_DNA"/>
</dbReference>
<dbReference type="Pfam" id="PF17830">
    <property type="entry name" value="STI1-HOP_DP"/>
    <property type="match status" value="2"/>
</dbReference>
<dbReference type="AlphaFoldDB" id="A0A814KHQ4"/>
<dbReference type="Pfam" id="PF13414">
    <property type="entry name" value="TPR_11"/>
    <property type="match status" value="1"/>
</dbReference>
<gene>
    <name evidence="9" type="ORF">BJG266_LOCUS18710</name>
    <name evidence="10" type="ORF">QVE165_LOCUS32675</name>
    <name evidence="11" type="ORF">QVE165_LOCUS46019</name>
</gene>
<dbReference type="InterPro" id="IPR011990">
    <property type="entry name" value="TPR-like_helical_dom_sf"/>
</dbReference>
<feature type="region of interest" description="Disordered" evidence="7">
    <location>
        <begin position="199"/>
        <end position="259"/>
    </location>
</feature>
<sequence length="567" mass="63830">MASQVEELKSKANAAFSAGKNDEAINLYTQAIALDEKNHVLYSNRSAAYAKGTKYEEALKDAEKCISLKPDFVKGYSRKGAALSFLKRYDEAINVYEEGLKIDPNNQQLTTDLETARKDSSGPAGGGLNFFSDPQFLTQLMTNPKARELLKDPETAMLMKMMQQNPNNAQLLSNPKIMKLLGCVLGFELGDANDLLSQMDTDNKTSSPKKDTNTSTTSKPTTTTTTTNTNTTNNKTTEQNKNLTAEQNQAEAEKEKGNEAYKKKDFETALNHYNKANELDPVNMTYYTNRAAVYFEQKRWEDCLKECEKAIEVGRENKADYKIIAKAYARMANVKSQEKDYAAAIKYYNSSLSEHRNPDILKKKQEVEKILKEQELLAYVNPALAEEEKTKGNEYFQKADYPNALKHYTEAIKRNPTDAKLYSNRAACYTKLMEFKLALKDSEEGIKLDPNFLKCYLRKGHALMAMKDLGQAMAAFGKALEIDSNCQEAIDGYRQCTMKSSDDPEEVRKRAANDPEIQQILSDPGMRLILEQMQNEPQALRDHLKNPAIAQKIQKLIDAGIIGIRQG</sequence>
<dbReference type="Gene3D" id="1.10.260.100">
    <property type="match status" value="2"/>
</dbReference>
<evidence type="ECO:0000256" key="3">
    <source>
        <dbReference type="ARBA" id="ARBA00022737"/>
    </source>
</evidence>
<dbReference type="InterPro" id="IPR006636">
    <property type="entry name" value="STI1_HS-bd"/>
</dbReference>
<dbReference type="SMART" id="SM00727">
    <property type="entry name" value="STI1"/>
    <property type="match status" value="2"/>
</dbReference>
<feature type="domain" description="STI1" evidence="8">
    <location>
        <begin position="143"/>
        <end position="181"/>
    </location>
</feature>
<evidence type="ECO:0000313" key="12">
    <source>
        <dbReference type="Proteomes" id="UP000663832"/>
    </source>
</evidence>
<feature type="repeat" description="TPR" evidence="6">
    <location>
        <begin position="419"/>
        <end position="452"/>
    </location>
</feature>
<feature type="repeat" description="TPR" evidence="6">
    <location>
        <begin position="250"/>
        <end position="283"/>
    </location>
</feature>
<feature type="repeat" description="TPR" evidence="6">
    <location>
        <begin position="5"/>
        <end position="38"/>
    </location>
</feature>
<dbReference type="EMBL" id="CAJNOM010000292">
    <property type="protein sequence ID" value="CAF1327092.1"/>
    <property type="molecule type" value="Genomic_DNA"/>
</dbReference>
<dbReference type="Proteomes" id="UP000663877">
    <property type="component" value="Unassembled WGS sequence"/>
</dbReference>
<evidence type="ECO:0000313" key="11">
    <source>
        <dbReference type="EMBL" id="CAF1537175.1"/>
    </source>
</evidence>
<evidence type="ECO:0000256" key="5">
    <source>
        <dbReference type="ARBA" id="ARBA00026193"/>
    </source>
</evidence>
<accession>A0A814KHQ4</accession>
<evidence type="ECO:0000256" key="2">
    <source>
        <dbReference type="ARBA" id="ARBA00022490"/>
    </source>
</evidence>
<evidence type="ECO:0000256" key="6">
    <source>
        <dbReference type="PROSITE-ProRule" id="PRU00339"/>
    </source>
</evidence>
<feature type="repeat" description="TPR" evidence="6">
    <location>
        <begin position="453"/>
        <end position="486"/>
    </location>
</feature>
<dbReference type="PANTHER" id="PTHR22904">
    <property type="entry name" value="TPR REPEAT CONTAINING PROTEIN"/>
    <property type="match status" value="1"/>
</dbReference>
<dbReference type="FunFam" id="1.25.40.10:FF:000010">
    <property type="entry name" value="Stress-induced phosphoprotein 1"/>
    <property type="match status" value="1"/>
</dbReference>
<reference evidence="9" key="1">
    <citation type="submission" date="2021-02" db="EMBL/GenBank/DDBJ databases">
        <authorList>
            <person name="Nowell W R."/>
        </authorList>
    </citation>
    <scope>NUCLEOTIDE SEQUENCE</scope>
</reference>
<protein>
    <recommendedName>
        <fullName evidence="5">Stress-induced-phosphoprotein 1</fullName>
    </recommendedName>
</protein>
<dbReference type="PROSITE" id="PS50293">
    <property type="entry name" value="TPR_REGION"/>
    <property type="match status" value="1"/>
</dbReference>
<evidence type="ECO:0000256" key="1">
    <source>
        <dbReference type="ARBA" id="ARBA00004496"/>
    </source>
</evidence>
<dbReference type="SUPFAM" id="SSF48452">
    <property type="entry name" value="TPR-like"/>
    <property type="match status" value="3"/>
</dbReference>
<evidence type="ECO:0000256" key="4">
    <source>
        <dbReference type="ARBA" id="ARBA00022803"/>
    </source>
</evidence>
<dbReference type="Pfam" id="PF13181">
    <property type="entry name" value="TPR_8"/>
    <property type="match status" value="1"/>
</dbReference>
<organism evidence="9 13">
    <name type="scientific">Adineta steineri</name>
    <dbReference type="NCBI Taxonomy" id="433720"/>
    <lineage>
        <taxon>Eukaryota</taxon>
        <taxon>Metazoa</taxon>
        <taxon>Spiralia</taxon>
        <taxon>Gnathifera</taxon>
        <taxon>Rotifera</taxon>
        <taxon>Eurotatoria</taxon>
        <taxon>Bdelloidea</taxon>
        <taxon>Adinetida</taxon>
        <taxon>Adinetidae</taxon>
        <taxon>Adineta</taxon>
    </lineage>
</organism>
<dbReference type="SMART" id="SM00028">
    <property type="entry name" value="TPR"/>
    <property type="match status" value="9"/>
</dbReference>
<dbReference type="FunFam" id="1.25.40.10:FF:000027">
    <property type="entry name" value="stress-induced-phosphoprotein 1 isoform X1"/>
    <property type="match status" value="1"/>
</dbReference>
<keyword evidence="2" id="KW-0963">Cytoplasm</keyword>
<dbReference type="InterPro" id="IPR041243">
    <property type="entry name" value="STI1/HOP_DP"/>
</dbReference>
<dbReference type="Pfam" id="PF13432">
    <property type="entry name" value="TPR_16"/>
    <property type="match status" value="1"/>
</dbReference>
<keyword evidence="3" id="KW-0677">Repeat</keyword>
<dbReference type="Gene3D" id="1.25.40.10">
    <property type="entry name" value="Tetratricopeptide repeat domain"/>
    <property type="match status" value="3"/>
</dbReference>
<evidence type="ECO:0000313" key="9">
    <source>
        <dbReference type="EMBL" id="CAF1052754.1"/>
    </source>
</evidence>
<dbReference type="EMBL" id="CAJNOM010000669">
    <property type="protein sequence ID" value="CAF1537175.1"/>
    <property type="molecule type" value="Genomic_DNA"/>
</dbReference>
<dbReference type="PROSITE" id="PS50005">
    <property type="entry name" value="TPR"/>
    <property type="match status" value="7"/>
</dbReference>
<evidence type="ECO:0000259" key="8">
    <source>
        <dbReference type="SMART" id="SM00727"/>
    </source>
</evidence>
<feature type="compositionally biased region" description="Low complexity" evidence="7">
    <location>
        <begin position="213"/>
        <end position="237"/>
    </location>
</feature>
<feature type="repeat" description="TPR" evidence="6">
    <location>
        <begin position="385"/>
        <end position="418"/>
    </location>
</feature>
<evidence type="ECO:0000313" key="13">
    <source>
        <dbReference type="Proteomes" id="UP000663877"/>
    </source>
</evidence>
<dbReference type="Pfam" id="PF13424">
    <property type="entry name" value="TPR_12"/>
    <property type="match status" value="1"/>
</dbReference>
<comment type="subcellular location">
    <subcellularLocation>
        <location evidence="1">Cytoplasm</location>
    </subcellularLocation>
</comment>
<proteinExistence type="predicted"/>
<feature type="repeat" description="TPR" evidence="6">
    <location>
        <begin position="39"/>
        <end position="72"/>
    </location>
</feature>
<dbReference type="OrthoDB" id="2423701at2759"/>
<evidence type="ECO:0000256" key="7">
    <source>
        <dbReference type="SAM" id="MobiDB-lite"/>
    </source>
</evidence>
<dbReference type="Proteomes" id="UP000663832">
    <property type="component" value="Unassembled WGS sequence"/>
</dbReference>
<feature type="repeat" description="TPR" evidence="6">
    <location>
        <begin position="73"/>
        <end position="106"/>
    </location>
</feature>
<comment type="caution">
    <text evidence="9">The sequence shown here is derived from an EMBL/GenBank/DDBJ whole genome shotgun (WGS) entry which is preliminary data.</text>
</comment>
<keyword evidence="12" id="KW-1185">Reference proteome</keyword>
<feature type="domain" description="STI1" evidence="8">
    <location>
        <begin position="514"/>
        <end position="553"/>
    </location>
</feature>
<keyword evidence="4 6" id="KW-0802">TPR repeat</keyword>